<evidence type="ECO:0000256" key="6">
    <source>
        <dbReference type="ARBA" id="ARBA00022833"/>
    </source>
</evidence>
<dbReference type="InterPro" id="IPR001937">
    <property type="entry name" value="GalP_UDPtransf1"/>
</dbReference>
<comment type="caution">
    <text evidence="9">The sequence shown here is derived from an EMBL/GenBank/DDBJ whole genome shotgun (WGS) entry which is preliminary data.</text>
</comment>
<dbReference type="SUPFAM" id="SSF54197">
    <property type="entry name" value="HIT-like"/>
    <property type="match status" value="2"/>
</dbReference>
<accession>X1BB35</accession>
<dbReference type="GO" id="GO:0008270">
    <property type="term" value="F:zinc ion binding"/>
    <property type="evidence" value="ECO:0007669"/>
    <property type="project" value="InterPro"/>
</dbReference>
<dbReference type="InterPro" id="IPR005850">
    <property type="entry name" value="GalP_Utransf_C"/>
</dbReference>
<dbReference type="Pfam" id="PF01087">
    <property type="entry name" value="GalP_UDP_transf"/>
    <property type="match status" value="1"/>
</dbReference>
<dbReference type="PANTHER" id="PTHR42763:SF2">
    <property type="entry name" value="ADP-GLUCOSE PHOSPHORYLASE"/>
    <property type="match status" value="1"/>
</dbReference>
<dbReference type="PANTHER" id="PTHR42763">
    <property type="entry name" value="ADP-GLUCOSE PHOSPHORYLASE"/>
    <property type="match status" value="1"/>
</dbReference>
<dbReference type="PIRSF" id="PIRSF000808">
    <property type="entry name" value="GalT"/>
    <property type="match status" value="1"/>
</dbReference>
<dbReference type="EMBL" id="BART01001455">
    <property type="protein sequence ID" value="GAG69191.1"/>
    <property type="molecule type" value="Genomic_DNA"/>
</dbReference>
<dbReference type="Gene3D" id="3.30.428.10">
    <property type="entry name" value="HIT-like"/>
    <property type="match status" value="2"/>
</dbReference>
<keyword evidence="7" id="KW-0119">Carbohydrate metabolism</keyword>
<proteinExistence type="inferred from homology"/>
<keyword evidence="3" id="KW-0808">Transferase</keyword>
<organism evidence="9">
    <name type="scientific">marine sediment metagenome</name>
    <dbReference type="NCBI Taxonomy" id="412755"/>
    <lineage>
        <taxon>unclassified sequences</taxon>
        <taxon>metagenomes</taxon>
        <taxon>ecological metagenomes</taxon>
    </lineage>
</organism>
<evidence type="ECO:0000256" key="5">
    <source>
        <dbReference type="ARBA" id="ARBA00022723"/>
    </source>
</evidence>
<evidence type="ECO:0000256" key="2">
    <source>
        <dbReference type="ARBA" id="ARBA00010951"/>
    </source>
</evidence>
<evidence type="ECO:0000256" key="3">
    <source>
        <dbReference type="ARBA" id="ARBA00022679"/>
    </source>
</evidence>
<evidence type="ECO:0000256" key="4">
    <source>
        <dbReference type="ARBA" id="ARBA00022695"/>
    </source>
</evidence>
<reference evidence="9" key="1">
    <citation type="journal article" date="2014" name="Front. Microbiol.">
        <title>High frequency of phylogenetically diverse reductive dehalogenase-homologous genes in deep subseafloor sedimentary metagenomes.</title>
        <authorList>
            <person name="Kawai M."/>
            <person name="Futagami T."/>
            <person name="Toyoda A."/>
            <person name="Takaki Y."/>
            <person name="Nishi S."/>
            <person name="Hori S."/>
            <person name="Arai W."/>
            <person name="Tsubouchi T."/>
            <person name="Morono Y."/>
            <person name="Uchiyama I."/>
            <person name="Ito T."/>
            <person name="Fujiyama A."/>
            <person name="Inagaki F."/>
            <person name="Takami H."/>
        </authorList>
    </citation>
    <scope>NUCLEOTIDE SEQUENCE</scope>
    <source>
        <strain evidence="9">Expedition CK06-06</strain>
    </source>
</reference>
<dbReference type="InterPro" id="IPR036265">
    <property type="entry name" value="HIT-like_sf"/>
</dbReference>
<dbReference type="Pfam" id="PF02744">
    <property type="entry name" value="GalP_UDP_tr_C"/>
    <property type="match status" value="1"/>
</dbReference>
<dbReference type="AlphaFoldDB" id="X1BB35"/>
<evidence type="ECO:0000259" key="8">
    <source>
        <dbReference type="PROSITE" id="PS51084"/>
    </source>
</evidence>
<protein>
    <recommendedName>
        <fullName evidence="8">HIT domain-containing protein</fullName>
    </recommendedName>
</protein>
<dbReference type="InterPro" id="IPR053177">
    <property type="entry name" value="ADP-glucose_phosphorylase"/>
</dbReference>
<gene>
    <name evidence="9" type="ORF">S01H4_05123</name>
</gene>
<dbReference type="InterPro" id="IPR011146">
    <property type="entry name" value="HIT-like"/>
</dbReference>
<dbReference type="PROSITE" id="PS51084">
    <property type="entry name" value="HIT_2"/>
    <property type="match status" value="1"/>
</dbReference>
<dbReference type="InterPro" id="IPR005849">
    <property type="entry name" value="GalP_Utransf_N"/>
</dbReference>
<keyword evidence="4" id="KW-0548">Nucleotidyltransferase</keyword>
<keyword evidence="6" id="KW-0862">Zinc</keyword>
<comment type="cofactor">
    <cofactor evidence="1">
        <name>Zn(2+)</name>
        <dbReference type="ChEBI" id="CHEBI:29105"/>
    </cofactor>
</comment>
<evidence type="ECO:0000256" key="1">
    <source>
        <dbReference type="ARBA" id="ARBA00001947"/>
    </source>
</evidence>
<evidence type="ECO:0000256" key="7">
    <source>
        <dbReference type="ARBA" id="ARBA00023277"/>
    </source>
</evidence>
<dbReference type="NCBIfam" id="TIGR00209">
    <property type="entry name" value="galT_1"/>
    <property type="match status" value="1"/>
</dbReference>
<dbReference type="GO" id="GO:0006012">
    <property type="term" value="P:galactose metabolic process"/>
    <property type="evidence" value="ECO:0007669"/>
    <property type="project" value="UniProtKB-UniPathway"/>
</dbReference>
<feature type="domain" description="HIT" evidence="8">
    <location>
        <begin position="198"/>
        <end position="309"/>
    </location>
</feature>
<name>X1BB35_9ZZZZ</name>
<sequence length="334" mass="39003">MSIIRQDLSTKDWTIFALERSKRPSDFKKVKENKAVKDYERNCPFCKGNEHMTPEDILTVKDGKQWLVRVVPNKFPALEPKGDCRYKINRHIIGPYLSIDGVGNHEVIIESPDHDDNLCNMELYQVERVMQVYRKRFIELSTNKDYQLIVIFRNHGRRAGTSLEHPHSQLVATPFVPGFIRGKLYESERYYDDFGKCVYCEMMAYEIKARKRVIFENKDFIAFAPYASTVPYNILILPKEHQACFAQVSENNVKYLASILRTVLRKLYYLLCDPDYNYIIDSTPIDQAGNRHYHWHLEILPRLSTRAGFEIGSGININTILPEKCAKLLRENNV</sequence>
<comment type="similarity">
    <text evidence="2">Belongs to the galactose-1-phosphate uridylyltransferase type 1 family.</text>
</comment>
<evidence type="ECO:0000313" key="9">
    <source>
        <dbReference type="EMBL" id="GAG69191.1"/>
    </source>
</evidence>
<dbReference type="UniPathway" id="UPA00214"/>
<dbReference type="GO" id="GO:0008108">
    <property type="term" value="F:UDP-glucose:hexose-1-phosphate uridylyltransferase activity"/>
    <property type="evidence" value="ECO:0007669"/>
    <property type="project" value="InterPro"/>
</dbReference>
<keyword evidence="5" id="KW-0479">Metal-binding</keyword>